<name>A0ABZ0Z7E4_9HYPH</name>
<dbReference type="InterPro" id="IPR028082">
    <property type="entry name" value="Peripla_BP_I"/>
</dbReference>
<organism evidence="6 7">
    <name type="scientific">Rhizobium indigoferae</name>
    <dbReference type="NCBI Taxonomy" id="158891"/>
    <lineage>
        <taxon>Bacteria</taxon>
        <taxon>Pseudomonadati</taxon>
        <taxon>Pseudomonadota</taxon>
        <taxon>Alphaproteobacteria</taxon>
        <taxon>Hyphomicrobiales</taxon>
        <taxon>Rhizobiaceae</taxon>
        <taxon>Rhizobium/Agrobacterium group</taxon>
        <taxon>Rhizobium</taxon>
    </lineage>
</organism>
<dbReference type="Gene3D" id="3.40.50.2300">
    <property type="match status" value="2"/>
</dbReference>
<dbReference type="PANTHER" id="PTHR46847:SF1">
    <property type="entry name" value="D-ALLOSE-BINDING PERIPLASMIC PROTEIN-RELATED"/>
    <property type="match status" value="1"/>
</dbReference>
<sequence>MKLQSLLGALALLAVAVVPSWAQEPVKLGFITKFPVPFFATMENAAKDYAKRNPGVEIIYGQGTSATDIEGQIAQIESMVTRGVQGIALTPVDPTVSTALDKAVAAGVKIVLMDNNIPDWKGRTALATTDNFAAGKIAGEYLKTVLKAGDTLGILEGVPGVPALDDRVNGMLEGLNGLDVKIVGKGATNCTEELGISVAEDLLTKNPDLKAIYAACGPPAAGAARAIKNAGTANDKIVLVGFDFCCGEEEALKSGVEDASVAQFPTKMAELGVDALVKSIRGEKVESLIDSGAALVTPENMAKFK</sequence>
<dbReference type="RefSeq" id="WP_193445761.1">
    <property type="nucleotide sequence ID" value="NZ_BSOQ01000032.1"/>
</dbReference>
<feature type="signal peptide" evidence="4">
    <location>
        <begin position="1"/>
        <end position="22"/>
    </location>
</feature>
<evidence type="ECO:0000256" key="1">
    <source>
        <dbReference type="ARBA" id="ARBA00004196"/>
    </source>
</evidence>
<reference evidence="6 7" key="1">
    <citation type="submission" date="2023-12" db="EMBL/GenBank/DDBJ databases">
        <authorList>
            <person name="Menendez E."/>
            <person name="Kaur S."/>
            <person name="Flores-Felix J.D."/>
            <person name="diCenzo G.C."/>
            <person name="Peix A."/>
            <person name="Velazquez E."/>
        </authorList>
    </citation>
    <scope>NUCLEOTIDE SEQUENCE [LARGE SCALE GENOMIC DNA]</scope>
    <source>
        <strain evidence="6 7">CIP 108029</strain>
    </source>
</reference>
<evidence type="ECO:0000256" key="4">
    <source>
        <dbReference type="SAM" id="SignalP"/>
    </source>
</evidence>
<accession>A0ABZ0Z7E4</accession>
<dbReference type="EMBL" id="CP140635">
    <property type="protein sequence ID" value="WQN35496.1"/>
    <property type="molecule type" value="Genomic_DNA"/>
</dbReference>
<dbReference type="Pfam" id="PF13407">
    <property type="entry name" value="Peripla_BP_4"/>
    <property type="match status" value="1"/>
</dbReference>
<evidence type="ECO:0000313" key="7">
    <source>
        <dbReference type="Proteomes" id="UP001322785"/>
    </source>
</evidence>
<protein>
    <submittedName>
        <fullName evidence="6">Sugar ABC transporter substrate-binding protein</fullName>
    </submittedName>
</protein>
<comment type="subcellular location">
    <subcellularLocation>
        <location evidence="1">Cell envelope</location>
    </subcellularLocation>
</comment>
<dbReference type="PANTHER" id="PTHR46847">
    <property type="entry name" value="D-ALLOSE-BINDING PERIPLASMIC PROTEIN-RELATED"/>
    <property type="match status" value="1"/>
</dbReference>
<proteinExistence type="inferred from homology"/>
<feature type="domain" description="Periplasmic binding protein" evidence="5">
    <location>
        <begin position="37"/>
        <end position="284"/>
    </location>
</feature>
<evidence type="ECO:0000313" key="6">
    <source>
        <dbReference type="EMBL" id="WQN35496.1"/>
    </source>
</evidence>
<keyword evidence="7" id="KW-1185">Reference proteome</keyword>
<feature type="chain" id="PRO_5046645399" evidence="4">
    <location>
        <begin position="23"/>
        <end position="305"/>
    </location>
</feature>
<dbReference type="SUPFAM" id="SSF53822">
    <property type="entry name" value="Periplasmic binding protein-like I"/>
    <property type="match status" value="1"/>
</dbReference>
<keyword evidence="3 4" id="KW-0732">Signal</keyword>
<dbReference type="Proteomes" id="UP001322785">
    <property type="component" value="Chromosome"/>
</dbReference>
<evidence type="ECO:0000259" key="5">
    <source>
        <dbReference type="Pfam" id="PF13407"/>
    </source>
</evidence>
<comment type="similarity">
    <text evidence="2">Belongs to the bacterial solute-binding protein 2 family.</text>
</comment>
<evidence type="ECO:0000256" key="2">
    <source>
        <dbReference type="ARBA" id="ARBA00007639"/>
    </source>
</evidence>
<dbReference type="InterPro" id="IPR025997">
    <property type="entry name" value="SBP_2_dom"/>
</dbReference>
<evidence type="ECO:0000256" key="3">
    <source>
        <dbReference type="ARBA" id="ARBA00022729"/>
    </source>
</evidence>
<gene>
    <name evidence="6" type="ORF">U5G49_000535</name>
</gene>
<dbReference type="CDD" id="cd01536">
    <property type="entry name" value="PBP1_ABC_sugar_binding-like"/>
    <property type="match status" value="1"/>
</dbReference>